<evidence type="ECO:0000256" key="16">
    <source>
        <dbReference type="RuleBase" id="RU000461"/>
    </source>
</evidence>
<evidence type="ECO:0000256" key="5">
    <source>
        <dbReference type="ARBA" id="ARBA00012109"/>
    </source>
</evidence>
<dbReference type="EC" id="1.14.14.1" evidence="5"/>
<evidence type="ECO:0000313" key="17">
    <source>
        <dbReference type="EMBL" id="VVC88450.1"/>
    </source>
</evidence>
<accession>A0A5E4PTM7</accession>
<organism evidence="17 18">
    <name type="scientific">Leptidea sinapis</name>
    <dbReference type="NCBI Taxonomy" id="189913"/>
    <lineage>
        <taxon>Eukaryota</taxon>
        <taxon>Metazoa</taxon>
        <taxon>Ecdysozoa</taxon>
        <taxon>Arthropoda</taxon>
        <taxon>Hexapoda</taxon>
        <taxon>Insecta</taxon>
        <taxon>Pterygota</taxon>
        <taxon>Neoptera</taxon>
        <taxon>Endopterygota</taxon>
        <taxon>Lepidoptera</taxon>
        <taxon>Glossata</taxon>
        <taxon>Ditrysia</taxon>
        <taxon>Papilionoidea</taxon>
        <taxon>Pieridae</taxon>
        <taxon>Dismorphiinae</taxon>
        <taxon>Leptidea</taxon>
    </lineage>
</organism>
<evidence type="ECO:0000256" key="15">
    <source>
        <dbReference type="PIRSR" id="PIRSR602401-1"/>
    </source>
</evidence>
<keyword evidence="10 16" id="KW-0560">Oxidoreductase</keyword>
<evidence type="ECO:0000256" key="1">
    <source>
        <dbReference type="ARBA" id="ARBA00001971"/>
    </source>
</evidence>
<evidence type="ECO:0000256" key="3">
    <source>
        <dbReference type="ARBA" id="ARBA00004406"/>
    </source>
</evidence>
<dbReference type="Proteomes" id="UP000324832">
    <property type="component" value="Unassembled WGS sequence"/>
</dbReference>
<keyword evidence="18" id="KW-1185">Reference proteome</keyword>
<name>A0A5E4PTM7_9NEOP</name>
<evidence type="ECO:0000256" key="12">
    <source>
        <dbReference type="ARBA" id="ARBA00023033"/>
    </source>
</evidence>
<dbReference type="AlphaFoldDB" id="A0A5E4PTM7"/>
<dbReference type="GO" id="GO:0005789">
    <property type="term" value="C:endoplasmic reticulum membrane"/>
    <property type="evidence" value="ECO:0007669"/>
    <property type="project" value="UniProtKB-SubCell"/>
</dbReference>
<evidence type="ECO:0000313" key="18">
    <source>
        <dbReference type="Proteomes" id="UP000324832"/>
    </source>
</evidence>
<comment type="similarity">
    <text evidence="4 16">Belongs to the cytochrome P450 family.</text>
</comment>
<dbReference type="Gene3D" id="1.10.630.10">
    <property type="entry name" value="Cytochrome P450"/>
    <property type="match status" value="1"/>
</dbReference>
<keyword evidence="8" id="KW-0256">Endoplasmic reticulum</keyword>
<dbReference type="GO" id="GO:0005506">
    <property type="term" value="F:iron ion binding"/>
    <property type="evidence" value="ECO:0007669"/>
    <property type="project" value="InterPro"/>
</dbReference>
<keyword evidence="6 15" id="KW-0349">Heme</keyword>
<protein>
    <recommendedName>
        <fullName evidence="5">unspecific monooxygenase</fullName>
        <ecNumber evidence="5">1.14.14.1</ecNumber>
    </recommendedName>
</protein>
<dbReference type="InterPro" id="IPR001128">
    <property type="entry name" value="Cyt_P450"/>
</dbReference>
<dbReference type="PRINTS" id="PR00385">
    <property type="entry name" value="P450"/>
</dbReference>
<evidence type="ECO:0000256" key="11">
    <source>
        <dbReference type="ARBA" id="ARBA00023004"/>
    </source>
</evidence>
<gene>
    <name evidence="17" type="ORF">LSINAPIS_LOCUS1809</name>
</gene>
<dbReference type="InterPro" id="IPR036396">
    <property type="entry name" value="Cyt_P450_sf"/>
</dbReference>
<keyword evidence="12 16" id="KW-0503">Monooxygenase</keyword>
<evidence type="ECO:0000256" key="2">
    <source>
        <dbReference type="ARBA" id="ARBA00004174"/>
    </source>
</evidence>
<dbReference type="Pfam" id="PF00067">
    <property type="entry name" value="p450"/>
    <property type="match status" value="1"/>
</dbReference>
<dbReference type="GO" id="GO:0016712">
    <property type="term" value="F:oxidoreductase activity, acting on paired donors, with incorporation or reduction of molecular oxygen, reduced flavin or flavoprotein as one donor, and incorporation of one atom of oxygen"/>
    <property type="evidence" value="ECO:0007669"/>
    <property type="project" value="UniProtKB-EC"/>
</dbReference>
<evidence type="ECO:0000256" key="14">
    <source>
        <dbReference type="ARBA" id="ARBA00047827"/>
    </source>
</evidence>
<keyword evidence="7 15" id="KW-0479">Metal-binding</keyword>
<dbReference type="EMBL" id="FZQP02000326">
    <property type="protein sequence ID" value="VVC88450.1"/>
    <property type="molecule type" value="Genomic_DNA"/>
</dbReference>
<comment type="catalytic activity">
    <reaction evidence="14">
        <text>an organic molecule + reduced [NADPH--hemoprotein reductase] + O2 = an alcohol + oxidized [NADPH--hemoprotein reductase] + H2O + H(+)</text>
        <dbReference type="Rhea" id="RHEA:17149"/>
        <dbReference type="Rhea" id="RHEA-COMP:11964"/>
        <dbReference type="Rhea" id="RHEA-COMP:11965"/>
        <dbReference type="ChEBI" id="CHEBI:15377"/>
        <dbReference type="ChEBI" id="CHEBI:15378"/>
        <dbReference type="ChEBI" id="CHEBI:15379"/>
        <dbReference type="ChEBI" id="CHEBI:30879"/>
        <dbReference type="ChEBI" id="CHEBI:57618"/>
        <dbReference type="ChEBI" id="CHEBI:58210"/>
        <dbReference type="ChEBI" id="CHEBI:142491"/>
        <dbReference type="EC" id="1.14.14.1"/>
    </reaction>
</comment>
<dbReference type="PANTHER" id="PTHR24292">
    <property type="entry name" value="CYTOCHROME P450"/>
    <property type="match status" value="1"/>
</dbReference>
<dbReference type="CDD" id="cd11056">
    <property type="entry name" value="CYP6-like"/>
    <property type="match status" value="1"/>
</dbReference>
<sequence length="488" mass="56726">MLIIYLFCACVFLFLVSRFKNYNYWKKRNIVQVNGVLTNFMFSNRALAEVIKDLYERYTSEKYIGIFLGSKPAVIVKDPRDIQVVTGQFESFHSRGLMTSENDVLGDNLLFMDDYRRWKLIRTKLSPVFTSMKLRNIFYIFDKCARDFVDYIQESDDFKVSPHKGIYSFTTGCITASIFGLNEKIKTMDSPFLKMIQEAVNPSLLNNTKFMIRNILPKLFKMLNLTVLGDNEEFFVGAIKKVFNARKTSSDKRYDFIETYLQLKEEGIMRDASTGYELKPTDEILAAQAYFFFVAGVDTSATAIHFTLMELACNQHILIKLHNEIDTVFEECHDNLTPDDVDKLKYMDKVINEALRKYPPIGMMQRRCTKDAILPAGNLVIKKDEIVIVPILALHRNPQYFPNPDEFDPERFDKENVGSIESSCYLPFGMGNRVCLGARFARLQMKCCLAWILRKYTLKYNKWKPHFEPSPFAVRDTKAKFELIPRKL</sequence>
<proteinExistence type="inferred from homology"/>
<reference evidence="17 18" key="1">
    <citation type="submission" date="2017-07" db="EMBL/GenBank/DDBJ databases">
        <authorList>
            <person name="Talla V."/>
            <person name="Backstrom N."/>
        </authorList>
    </citation>
    <scope>NUCLEOTIDE SEQUENCE [LARGE SCALE GENOMIC DNA]</scope>
</reference>
<keyword evidence="9" id="KW-0492">Microsome</keyword>
<evidence type="ECO:0000256" key="13">
    <source>
        <dbReference type="ARBA" id="ARBA00023136"/>
    </source>
</evidence>
<dbReference type="PRINTS" id="PR00463">
    <property type="entry name" value="EP450I"/>
</dbReference>
<evidence type="ECO:0000256" key="4">
    <source>
        <dbReference type="ARBA" id="ARBA00010617"/>
    </source>
</evidence>
<dbReference type="InterPro" id="IPR017972">
    <property type="entry name" value="Cyt_P450_CS"/>
</dbReference>
<evidence type="ECO:0000256" key="6">
    <source>
        <dbReference type="ARBA" id="ARBA00022617"/>
    </source>
</evidence>
<evidence type="ECO:0000256" key="9">
    <source>
        <dbReference type="ARBA" id="ARBA00022848"/>
    </source>
</evidence>
<dbReference type="PANTHER" id="PTHR24292:SF104">
    <property type="entry name" value="CYTOCHROME P450 308A1-RELATED"/>
    <property type="match status" value="1"/>
</dbReference>
<dbReference type="SUPFAM" id="SSF48264">
    <property type="entry name" value="Cytochrome P450"/>
    <property type="match status" value="1"/>
</dbReference>
<keyword evidence="11 15" id="KW-0408">Iron</keyword>
<evidence type="ECO:0000256" key="10">
    <source>
        <dbReference type="ARBA" id="ARBA00023002"/>
    </source>
</evidence>
<evidence type="ECO:0000256" key="8">
    <source>
        <dbReference type="ARBA" id="ARBA00022824"/>
    </source>
</evidence>
<dbReference type="InterPro" id="IPR050476">
    <property type="entry name" value="Insect_CytP450_Detox"/>
</dbReference>
<comment type="subcellular location">
    <subcellularLocation>
        <location evidence="3">Endoplasmic reticulum membrane</location>
        <topology evidence="3">Peripheral membrane protein</topology>
    </subcellularLocation>
    <subcellularLocation>
        <location evidence="2">Microsome membrane</location>
        <topology evidence="2">Peripheral membrane protein</topology>
    </subcellularLocation>
</comment>
<dbReference type="PROSITE" id="PS00086">
    <property type="entry name" value="CYTOCHROME_P450"/>
    <property type="match status" value="1"/>
</dbReference>
<comment type="cofactor">
    <cofactor evidence="1 15">
        <name>heme</name>
        <dbReference type="ChEBI" id="CHEBI:30413"/>
    </cofactor>
</comment>
<feature type="binding site" description="axial binding residue" evidence="15">
    <location>
        <position position="435"/>
    </location>
    <ligand>
        <name>heme</name>
        <dbReference type="ChEBI" id="CHEBI:30413"/>
    </ligand>
    <ligandPart>
        <name>Fe</name>
        <dbReference type="ChEBI" id="CHEBI:18248"/>
    </ligandPart>
</feature>
<dbReference type="GO" id="GO:0020037">
    <property type="term" value="F:heme binding"/>
    <property type="evidence" value="ECO:0007669"/>
    <property type="project" value="InterPro"/>
</dbReference>
<dbReference type="InterPro" id="IPR002401">
    <property type="entry name" value="Cyt_P450_E_grp-I"/>
</dbReference>
<keyword evidence="13" id="KW-0472">Membrane</keyword>
<evidence type="ECO:0000256" key="7">
    <source>
        <dbReference type="ARBA" id="ARBA00022723"/>
    </source>
</evidence>